<dbReference type="AlphaFoldDB" id="A0A7U3UQL1"/>
<dbReference type="Gene3D" id="3.30.1310.10">
    <property type="entry name" value="Nucleoid-associated protein YbaB-like domain"/>
    <property type="match status" value="1"/>
</dbReference>
<evidence type="ECO:0000256" key="1">
    <source>
        <dbReference type="SAM" id="MobiDB-lite"/>
    </source>
</evidence>
<proteinExistence type="predicted"/>
<evidence type="ECO:0000313" key="3">
    <source>
        <dbReference type="Proteomes" id="UP000595703"/>
    </source>
</evidence>
<dbReference type="InterPro" id="IPR036894">
    <property type="entry name" value="YbaB-like_sf"/>
</dbReference>
<feature type="region of interest" description="Disordered" evidence="1">
    <location>
        <begin position="114"/>
        <end position="144"/>
    </location>
</feature>
<feature type="compositionally biased region" description="Basic and acidic residues" evidence="1">
    <location>
        <begin position="124"/>
        <end position="137"/>
    </location>
</feature>
<dbReference type="KEGG" id="arev:RVR_2455"/>
<evidence type="ECO:0000313" key="2">
    <source>
        <dbReference type="EMBL" id="BBA96929.1"/>
    </source>
</evidence>
<keyword evidence="3" id="KW-1185">Reference proteome</keyword>
<reference evidence="2 3" key="3">
    <citation type="journal article" date="2011" name="Nat. Chem. Biol.">
        <title>Reveromycin A biosynthesis uses RevG and RevJ for stereospecific spiroacetal formation.</title>
        <authorList>
            <person name="Takahashi S."/>
            <person name="Toyoda A."/>
            <person name="Sekiyama Y."/>
            <person name="Takagi H."/>
            <person name="Nogawa T."/>
            <person name="Uramoto M."/>
            <person name="Suzuki R."/>
            <person name="Koshino H."/>
            <person name="Kumano T."/>
            <person name="Panthee S."/>
            <person name="Dairi T."/>
            <person name="Ishikawa J."/>
            <person name="Ikeda H."/>
            <person name="Sakaki Y."/>
            <person name="Osada H."/>
        </authorList>
    </citation>
    <scope>NUCLEOTIDE SEQUENCE [LARGE SCALE GENOMIC DNA]</scope>
    <source>
        <strain evidence="2 3">SN-593</strain>
    </source>
</reference>
<dbReference type="Proteomes" id="UP000595703">
    <property type="component" value="Chromosome"/>
</dbReference>
<protein>
    <submittedName>
        <fullName evidence="2">Uncharacterized protein</fullName>
    </submittedName>
</protein>
<reference evidence="2 3" key="4">
    <citation type="journal article" date="2020" name="Sci. Rep.">
        <title>beta-carboline chemical signals induce reveromycin production through a LuxR family regulator in Streptomyces sp. SN-593.</title>
        <authorList>
            <person name="Panthee S."/>
            <person name="Kito N."/>
            <person name="Hayashi T."/>
            <person name="Shimizu T."/>
            <person name="Ishikawa J."/>
            <person name="Hamamoto H."/>
            <person name="Osada H."/>
            <person name="Takahashi S."/>
        </authorList>
    </citation>
    <scope>NUCLEOTIDE SEQUENCE [LARGE SCALE GENOMIC DNA]</scope>
    <source>
        <strain evidence="2 3">SN-593</strain>
    </source>
</reference>
<dbReference type="RefSeq" id="WP_237404643.1">
    <property type="nucleotide sequence ID" value="NZ_AP018365.1"/>
</dbReference>
<gene>
    <name evidence="2" type="ORF">RVR_2455</name>
</gene>
<reference evidence="2 3" key="1">
    <citation type="journal article" date="2010" name="J. Bacteriol.">
        <title>Biochemical characterization of a novel indole prenyltransferase from Streptomyces sp. SN-593.</title>
        <authorList>
            <person name="Takahashi S."/>
            <person name="Takagi H."/>
            <person name="Toyoda A."/>
            <person name="Uramoto M."/>
            <person name="Nogawa T."/>
            <person name="Ueki M."/>
            <person name="Sakaki Y."/>
            <person name="Osada H."/>
        </authorList>
    </citation>
    <scope>NUCLEOTIDE SEQUENCE [LARGE SCALE GENOMIC DNA]</scope>
    <source>
        <strain evidence="2 3">SN-593</strain>
    </source>
</reference>
<dbReference type="EMBL" id="AP018365">
    <property type="protein sequence ID" value="BBA96929.1"/>
    <property type="molecule type" value="Genomic_DNA"/>
</dbReference>
<dbReference type="SUPFAM" id="SSF82607">
    <property type="entry name" value="YbaB-like"/>
    <property type="match status" value="1"/>
</dbReference>
<organism evidence="2 3">
    <name type="scientific">Actinacidiphila reveromycinica</name>
    <dbReference type="NCBI Taxonomy" id="659352"/>
    <lineage>
        <taxon>Bacteria</taxon>
        <taxon>Bacillati</taxon>
        <taxon>Actinomycetota</taxon>
        <taxon>Actinomycetes</taxon>
        <taxon>Kitasatosporales</taxon>
        <taxon>Streptomycetaceae</taxon>
        <taxon>Actinacidiphila</taxon>
    </lineage>
</organism>
<dbReference type="InterPro" id="IPR004401">
    <property type="entry name" value="YbaB/EbfC"/>
</dbReference>
<accession>A0A7U3UQL1</accession>
<name>A0A7U3UQL1_9ACTN</name>
<dbReference type="Pfam" id="PF02575">
    <property type="entry name" value="YbaB_DNA_bd"/>
    <property type="match status" value="1"/>
</dbReference>
<sequence>MSGYDQEIEQLMAEYRTRRNEADTYRRRINSLTGTATAPRRVVKVTVSARGEVAEIEFPTGAFRRLSPKELGDVLKATIAEARAKALEEVDEIAFGNLPLGLRPSAALNGTADLSSLLPEEPEPQERVRDYMERGVREAGNGES</sequence>
<dbReference type="GO" id="GO:0003677">
    <property type="term" value="F:DNA binding"/>
    <property type="evidence" value="ECO:0007669"/>
    <property type="project" value="InterPro"/>
</dbReference>
<reference evidence="2 3" key="2">
    <citation type="journal article" date="2011" name="J. Antibiot.">
        <title>Furaquinocins I and J: novel polyketide isoprenoid hybrid compounds from Streptomyces reveromyceticus SN-593.</title>
        <authorList>
            <person name="Panthee S."/>
            <person name="Takahashi S."/>
            <person name="Takagi H."/>
            <person name="Nogawa T."/>
            <person name="Oowada E."/>
            <person name="Uramoto M."/>
            <person name="Osada H."/>
        </authorList>
    </citation>
    <scope>NUCLEOTIDE SEQUENCE [LARGE SCALE GENOMIC DNA]</scope>
    <source>
        <strain evidence="2 3">SN-593</strain>
    </source>
</reference>